<evidence type="ECO:0000256" key="1">
    <source>
        <dbReference type="SAM" id="MobiDB-lite"/>
    </source>
</evidence>
<dbReference type="InterPro" id="IPR044929">
    <property type="entry name" value="DNA/RNA_non-sp_Endonuclease_sf"/>
</dbReference>
<name>A0A9D3RYL3_ANGAN</name>
<dbReference type="Gene3D" id="3.40.570.10">
    <property type="entry name" value="Extracellular Endonuclease, subunit A"/>
    <property type="match status" value="1"/>
</dbReference>
<dbReference type="InterPro" id="IPR001604">
    <property type="entry name" value="Endo_G_ENPP1-like_dom"/>
</dbReference>
<evidence type="ECO:0000313" key="4">
    <source>
        <dbReference type="EMBL" id="KAG5846206.1"/>
    </source>
</evidence>
<proteinExistence type="predicted"/>
<dbReference type="PANTHER" id="PTHR21472:SF18">
    <property type="entry name" value="ENDONUCLEASE DOMAIN-CONTAINING 1 PROTEIN"/>
    <property type="match status" value="1"/>
</dbReference>
<evidence type="ECO:0000259" key="2">
    <source>
        <dbReference type="SMART" id="SM00477"/>
    </source>
</evidence>
<accession>A0A9D3RYL3</accession>
<evidence type="ECO:0000259" key="3">
    <source>
        <dbReference type="SMART" id="SM00892"/>
    </source>
</evidence>
<feature type="domain" description="DNA/RNA non-specific endonuclease/pyrophosphatase/phosphodiesterase" evidence="3">
    <location>
        <begin position="76"/>
        <end position="277"/>
    </location>
</feature>
<gene>
    <name evidence="4" type="ORF">ANANG_G00147340</name>
</gene>
<sequence length="375" mass="41528">MSSISQKHIKKLTFSVAPPAVVDRHSGDFEKASSHHPGVARTQPSFRPISRDVLLRGTPSGLGAGGYAQICQRYRNQHRFASLYHRQNRAPLYSAYLVTVGTGRRPPAVWKYEPQLATSRAGPEMQPLPKNGSVDQNVLESQAVLKDYAWSNYTKGHLNPSMHHSTREDQKATFTLTNVVPQRLGSNSGPWAMLERAVWARLGAYCTGPAYVVTGALPYAARRQIANRVGVPEYLWTAYCCPAFNSTLPAELRPFFPAYAAIGRNDRLSDDSIVPVDPGAKRSVRGYNVRPMPLETMESHLRERLGGAVSVFQNGCRQDTPKPTTQSGRRQDTPEPTTQSGRRHDTPEPTTQSGRCQAETAVFSILKFFSSLYGE</sequence>
<dbReference type="GO" id="GO:0003676">
    <property type="term" value="F:nucleic acid binding"/>
    <property type="evidence" value="ECO:0007669"/>
    <property type="project" value="InterPro"/>
</dbReference>
<dbReference type="Proteomes" id="UP001044222">
    <property type="component" value="Chromosome 7"/>
</dbReference>
<dbReference type="InterPro" id="IPR044925">
    <property type="entry name" value="His-Me_finger_sf"/>
</dbReference>
<dbReference type="Pfam" id="PF01223">
    <property type="entry name" value="Endonuclease_NS"/>
    <property type="match status" value="1"/>
</dbReference>
<feature type="region of interest" description="Disordered" evidence="1">
    <location>
        <begin position="312"/>
        <end position="355"/>
    </location>
</feature>
<protein>
    <recommendedName>
        <fullName evidence="6">DNA/RNA non-specific endonuclease domain-containing protein</fullName>
    </recommendedName>
</protein>
<evidence type="ECO:0008006" key="6">
    <source>
        <dbReference type="Google" id="ProtNLM"/>
    </source>
</evidence>
<dbReference type="GO" id="GO:0046872">
    <property type="term" value="F:metal ion binding"/>
    <property type="evidence" value="ECO:0007669"/>
    <property type="project" value="InterPro"/>
</dbReference>
<dbReference type="PANTHER" id="PTHR21472">
    <property type="entry name" value="ENDONUCLEASE DOMAIN-CONTAINING 1 PROTEIN ENDOD1"/>
    <property type="match status" value="1"/>
</dbReference>
<dbReference type="SMART" id="SM00892">
    <property type="entry name" value="Endonuclease_NS"/>
    <property type="match status" value="1"/>
</dbReference>
<comment type="caution">
    <text evidence="4">The sequence shown here is derived from an EMBL/GenBank/DDBJ whole genome shotgun (WGS) entry which is preliminary data.</text>
</comment>
<dbReference type="AlphaFoldDB" id="A0A9D3RYL3"/>
<dbReference type="SUPFAM" id="SSF54060">
    <property type="entry name" value="His-Me finger endonucleases"/>
    <property type="match status" value="1"/>
</dbReference>
<feature type="compositionally biased region" description="Polar residues" evidence="1">
    <location>
        <begin position="312"/>
        <end position="340"/>
    </location>
</feature>
<reference evidence="4" key="1">
    <citation type="submission" date="2021-01" db="EMBL/GenBank/DDBJ databases">
        <title>A chromosome-scale assembly of European eel, Anguilla anguilla.</title>
        <authorList>
            <person name="Henkel C."/>
            <person name="Jong-Raadsen S.A."/>
            <person name="Dufour S."/>
            <person name="Weltzien F.-A."/>
            <person name="Palstra A.P."/>
            <person name="Pelster B."/>
            <person name="Spaink H.P."/>
            <person name="Van Den Thillart G.E."/>
            <person name="Jansen H."/>
            <person name="Zahm M."/>
            <person name="Klopp C."/>
            <person name="Cedric C."/>
            <person name="Louis A."/>
            <person name="Berthelot C."/>
            <person name="Parey E."/>
            <person name="Roest Crollius H."/>
            <person name="Montfort J."/>
            <person name="Robinson-Rechavi M."/>
            <person name="Bucao C."/>
            <person name="Bouchez O."/>
            <person name="Gislard M."/>
            <person name="Lluch J."/>
            <person name="Milhes M."/>
            <person name="Lampietro C."/>
            <person name="Lopez Roques C."/>
            <person name="Donnadieu C."/>
            <person name="Braasch I."/>
            <person name="Desvignes T."/>
            <person name="Postlethwait J."/>
            <person name="Bobe J."/>
            <person name="Guiguen Y."/>
            <person name="Dirks R."/>
        </authorList>
    </citation>
    <scope>NUCLEOTIDE SEQUENCE</scope>
    <source>
        <strain evidence="4">Tag_6206</strain>
        <tissue evidence="4">Liver</tissue>
    </source>
</reference>
<feature type="domain" description="ENPP1-3/EXOG-like endonuclease/phosphodiesterase" evidence="2">
    <location>
        <begin position="77"/>
        <end position="280"/>
    </location>
</feature>
<dbReference type="EMBL" id="JAFIRN010000007">
    <property type="protein sequence ID" value="KAG5846206.1"/>
    <property type="molecule type" value="Genomic_DNA"/>
</dbReference>
<dbReference type="InterPro" id="IPR039015">
    <property type="entry name" value="ENDOD1"/>
</dbReference>
<organism evidence="4 5">
    <name type="scientific">Anguilla anguilla</name>
    <name type="common">European freshwater eel</name>
    <name type="synonym">Muraena anguilla</name>
    <dbReference type="NCBI Taxonomy" id="7936"/>
    <lineage>
        <taxon>Eukaryota</taxon>
        <taxon>Metazoa</taxon>
        <taxon>Chordata</taxon>
        <taxon>Craniata</taxon>
        <taxon>Vertebrata</taxon>
        <taxon>Euteleostomi</taxon>
        <taxon>Actinopterygii</taxon>
        <taxon>Neopterygii</taxon>
        <taxon>Teleostei</taxon>
        <taxon>Anguilliformes</taxon>
        <taxon>Anguillidae</taxon>
        <taxon>Anguilla</taxon>
    </lineage>
</organism>
<dbReference type="GO" id="GO:0016787">
    <property type="term" value="F:hydrolase activity"/>
    <property type="evidence" value="ECO:0007669"/>
    <property type="project" value="InterPro"/>
</dbReference>
<evidence type="ECO:0000313" key="5">
    <source>
        <dbReference type="Proteomes" id="UP001044222"/>
    </source>
</evidence>
<keyword evidence="5" id="KW-1185">Reference proteome</keyword>
<dbReference type="InterPro" id="IPR020821">
    <property type="entry name" value="ENPP1-3/EXOG-like_nuc-like"/>
</dbReference>
<dbReference type="SMART" id="SM00477">
    <property type="entry name" value="NUC"/>
    <property type="match status" value="1"/>
</dbReference>